<feature type="domain" description="Sugar 3,4-ketoisomerase QdtA cupin" evidence="1">
    <location>
        <begin position="9"/>
        <end position="136"/>
    </location>
</feature>
<accession>F2KQE8</accession>
<gene>
    <name evidence="2" type="ordered locus">Arcve_0557</name>
</gene>
<dbReference type="KEGG" id="ave:Arcve_0557"/>
<dbReference type="InterPro" id="IPR008894">
    <property type="entry name" value="QdtA_cupin_dom"/>
</dbReference>
<reference evidence="2 3" key="1">
    <citation type="submission" date="2011-03" db="EMBL/GenBank/DDBJ databases">
        <title>The complete genome of Archaeoglobus veneficus SNP6.</title>
        <authorList>
            <consortium name="US DOE Joint Genome Institute (JGI-PGF)"/>
            <person name="Lucas S."/>
            <person name="Copeland A."/>
            <person name="Lapidus A."/>
            <person name="Bruce D."/>
            <person name="Goodwin L."/>
            <person name="Pitluck S."/>
            <person name="Kyrpides N."/>
            <person name="Mavromatis K."/>
            <person name="Pagani I."/>
            <person name="Ivanova N."/>
            <person name="Mikhailova N."/>
            <person name="Lu M."/>
            <person name="Detter J.C."/>
            <person name="Tapia R."/>
            <person name="Han C."/>
            <person name="Land M."/>
            <person name="Hauser L."/>
            <person name="Markowitz V."/>
            <person name="Cheng J.-F."/>
            <person name="Hugenholtz P."/>
            <person name="Woyke T."/>
            <person name="Wu D."/>
            <person name="Spring S."/>
            <person name="Brambilla E."/>
            <person name="Klenk H.-P."/>
            <person name="Eisen J.A."/>
        </authorList>
    </citation>
    <scope>NUCLEOTIDE SEQUENCE [LARGE SCALE GENOMIC DNA]</scope>
    <source>
        <strain>SNP6</strain>
    </source>
</reference>
<dbReference type="OrthoDB" id="66798at2157"/>
<dbReference type="InterPro" id="IPR011051">
    <property type="entry name" value="RmlC_Cupin_sf"/>
</dbReference>
<evidence type="ECO:0000259" key="1">
    <source>
        <dbReference type="Pfam" id="PF05523"/>
    </source>
</evidence>
<dbReference type="GeneID" id="10393653"/>
<dbReference type="Proteomes" id="UP000008136">
    <property type="component" value="Chromosome"/>
</dbReference>
<dbReference type="Pfam" id="PF05523">
    <property type="entry name" value="FdtA"/>
    <property type="match status" value="1"/>
</dbReference>
<sequence length="155" mass="18292">MSTNRIRLCRMIDFPVVTDYRGNLTFIEECKHVPFEIKRVYYLYDVPTGATRGGHAHIELEQVIIALSGSFEVIIDDGYTRKKVFLNRPHYGLYIPRGIWRELVNFSSNSVALVLASMPYDEKDYIRDYEKFRKMVREGFWDESDKRVAEKISRL</sequence>
<evidence type="ECO:0000313" key="2">
    <source>
        <dbReference type="EMBL" id="AEA46581.1"/>
    </source>
</evidence>
<keyword evidence="3" id="KW-1185">Reference proteome</keyword>
<proteinExistence type="predicted"/>
<evidence type="ECO:0000313" key="3">
    <source>
        <dbReference type="Proteomes" id="UP000008136"/>
    </source>
</evidence>
<dbReference type="EMBL" id="CP002588">
    <property type="protein sequence ID" value="AEA46581.1"/>
    <property type="molecule type" value="Genomic_DNA"/>
</dbReference>
<dbReference type="HOGENOM" id="CLU_127501_0_0_2"/>
<dbReference type="eggNOG" id="arCOG14894">
    <property type="taxonomic scope" value="Archaea"/>
</dbReference>
<dbReference type="CDD" id="cd20292">
    <property type="entry name" value="cupin_QdtA-like"/>
    <property type="match status" value="1"/>
</dbReference>
<protein>
    <submittedName>
        <fullName evidence="2">WxcM-like domain-containing protein</fullName>
    </submittedName>
</protein>
<dbReference type="InterPro" id="IPR014710">
    <property type="entry name" value="RmlC-like_jellyroll"/>
</dbReference>
<dbReference type="RefSeq" id="WP_013683255.1">
    <property type="nucleotide sequence ID" value="NC_015320.1"/>
</dbReference>
<dbReference type="STRING" id="693661.Arcve_0557"/>
<organism evidence="2 3">
    <name type="scientific">Archaeoglobus veneficus (strain DSM 11195 / SNP6)</name>
    <dbReference type="NCBI Taxonomy" id="693661"/>
    <lineage>
        <taxon>Archaea</taxon>
        <taxon>Methanobacteriati</taxon>
        <taxon>Methanobacteriota</taxon>
        <taxon>Archaeoglobi</taxon>
        <taxon>Archaeoglobales</taxon>
        <taxon>Archaeoglobaceae</taxon>
        <taxon>Archaeoglobus</taxon>
    </lineage>
</organism>
<dbReference type="Gene3D" id="2.60.120.10">
    <property type="entry name" value="Jelly Rolls"/>
    <property type="match status" value="1"/>
</dbReference>
<dbReference type="AlphaFoldDB" id="F2KQE8"/>
<name>F2KQE8_ARCVS</name>
<dbReference type="SUPFAM" id="SSF51182">
    <property type="entry name" value="RmlC-like cupins"/>
    <property type="match status" value="1"/>
</dbReference>